<feature type="transmembrane region" description="Helical" evidence="5">
    <location>
        <begin position="208"/>
        <end position="233"/>
    </location>
</feature>
<dbReference type="Proteomes" id="UP001606099">
    <property type="component" value="Unassembled WGS sequence"/>
</dbReference>
<sequence>MSPLQHLPSLLLMAAIWGSSFLFMRVSVPEFGPLALAGVRVAGAAMLLVPLLAWRGQLSVLRQHAGPLALMGLMNTAIPFVCFAFAAQSITAGLSSILNATTPIWGAVLAWVILGQQIRASQVLGMLLALVGVVVLGAPEASFKAGGSGWAVLACLLAALFYGLGALYGKQRLGQLPPLTVAGGSQLFAALALLPATAWFWPAQWPSLASWGAVAALAWVCTGLALVLFFRLLAVVSPPVAMSVTFLIPVFGLLWGTLLLHEPFTLRMALGCAVVLLGTGLAVGVVQPLLKGKLGRSTR</sequence>
<feature type="transmembrane region" description="Helical" evidence="5">
    <location>
        <begin position="121"/>
        <end position="138"/>
    </location>
</feature>
<dbReference type="PANTHER" id="PTHR32322:SF9">
    <property type="entry name" value="AMINO-ACID METABOLITE EFFLUX PUMP-RELATED"/>
    <property type="match status" value="1"/>
</dbReference>
<evidence type="ECO:0000313" key="8">
    <source>
        <dbReference type="Proteomes" id="UP001606099"/>
    </source>
</evidence>
<feature type="transmembrane region" description="Helical" evidence="5">
    <location>
        <begin position="266"/>
        <end position="290"/>
    </location>
</feature>
<organism evidence="7 8">
    <name type="scientific">Roseateles rivi</name>
    <dbReference type="NCBI Taxonomy" id="3299028"/>
    <lineage>
        <taxon>Bacteria</taxon>
        <taxon>Pseudomonadati</taxon>
        <taxon>Pseudomonadota</taxon>
        <taxon>Betaproteobacteria</taxon>
        <taxon>Burkholderiales</taxon>
        <taxon>Sphaerotilaceae</taxon>
        <taxon>Roseateles</taxon>
    </lineage>
</organism>
<reference evidence="7 8" key="1">
    <citation type="submission" date="2024-08" db="EMBL/GenBank/DDBJ databases">
        <authorList>
            <person name="Lu H."/>
        </authorList>
    </citation>
    <scope>NUCLEOTIDE SEQUENCE [LARGE SCALE GENOMIC DNA]</scope>
    <source>
        <strain evidence="7 8">BYS180W</strain>
    </source>
</reference>
<dbReference type="InterPro" id="IPR050638">
    <property type="entry name" value="AA-Vitamin_Transporters"/>
</dbReference>
<evidence type="ECO:0000256" key="4">
    <source>
        <dbReference type="ARBA" id="ARBA00023136"/>
    </source>
</evidence>
<evidence type="ECO:0000256" key="2">
    <source>
        <dbReference type="ARBA" id="ARBA00022692"/>
    </source>
</evidence>
<keyword evidence="2 5" id="KW-0812">Transmembrane</keyword>
<protein>
    <submittedName>
        <fullName evidence="7">DMT family transporter</fullName>
    </submittedName>
</protein>
<proteinExistence type="predicted"/>
<comment type="caution">
    <text evidence="7">The sequence shown here is derived from an EMBL/GenBank/DDBJ whole genome shotgun (WGS) entry which is preliminary data.</text>
</comment>
<name>A0ABW7FSH5_9BURK</name>
<feature type="transmembrane region" description="Helical" evidence="5">
    <location>
        <begin position="150"/>
        <end position="169"/>
    </location>
</feature>
<comment type="subcellular location">
    <subcellularLocation>
        <location evidence="1">Membrane</location>
        <topology evidence="1">Multi-pass membrane protein</topology>
    </subcellularLocation>
</comment>
<accession>A0ABW7FSH5</accession>
<evidence type="ECO:0000259" key="6">
    <source>
        <dbReference type="Pfam" id="PF00892"/>
    </source>
</evidence>
<dbReference type="RefSeq" id="WP_394458659.1">
    <property type="nucleotide sequence ID" value="NZ_JBIGHZ010000001.1"/>
</dbReference>
<evidence type="ECO:0000313" key="7">
    <source>
        <dbReference type="EMBL" id="MFG6447289.1"/>
    </source>
</evidence>
<feature type="transmembrane region" description="Helical" evidence="5">
    <location>
        <begin position="66"/>
        <end position="87"/>
    </location>
</feature>
<keyword evidence="8" id="KW-1185">Reference proteome</keyword>
<feature type="transmembrane region" description="Helical" evidence="5">
    <location>
        <begin position="181"/>
        <end position="202"/>
    </location>
</feature>
<dbReference type="InterPro" id="IPR000620">
    <property type="entry name" value="EamA_dom"/>
</dbReference>
<feature type="transmembrane region" description="Helical" evidence="5">
    <location>
        <begin position="240"/>
        <end position="260"/>
    </location>
</feature>
<dbReference type="PANTHER" id="PTHR32322">
    <property type="entry name" value="INNER MEMBRANE TRANSPORTER"/>
    <property type="match status" value="1"/>
</dbReference>
<feature type="transmembrane region" description="Helical" evidence="5">
    <location>
        <begin position="7"/>
        <end position="28"/>
    </location>
</feature>
<evidence type="ECO:0000256" key="1">
    <source>
        <dbReference type="ARBA" id="ARBA00004141"/>
    </source>
</evidence>
<dbReference type="Gene3D" id="1.10.3730.20">
    <property type="match status" value="1"/>
</dbReference>
<dbReference type="EMBL" id="JBIGHZ010000001">
    <property type="protein sequence ID" value="MFG6447289.1"/>
    <property type="molecule type" value="Genomic_DNA"/>
</dbReference>
<feature type="transmembrane region" description="Helical" evidence="5">
    <location>
        <begin position="93"/>
        <end position="114"/>
    </location>
</feature>
<gene>
    <name evidence="7" type="ORF">ACG0Z6_03420</name>
</gene>
<keyword evidence="4 5" id="KW-0472">Membrane</keyword>
<dbReference type="InterPro" id="IPR037185">
    <property type="entry name" value="EmrE-like"/>
</dbReference>
<feature type="domain" description="EamA" evidence="6">
    <location>
        <begin position="10"/>
        <end position="136"/>
    </location>
</feature>
<keyword evidence="3 5" id="KW-1133">Transmembrane helix</keyword>
<dbReference type="SUPFAM" id="SSF103481">
    <property type="entry name" value="Multidrug resistance efflux transporter EmrE"/>
    <property type="match status" value="2"/>
</dbReference>
<evidence type="ECO:0000256" key="3">
    <source>
        <dbReference type="ARBA" id="ARBA00022989"/>
    </source>
</evidence>
<feature type="domain" description="EamA" evidence="6">
    <location>
        <begin position="150"/>
        <end position="282"/>
    </location>
</feature>
<feature type="transmembrane region" description="Helical" evidence="5">
    <location>
        <begin position="34"/>
        <end position="54"/>
    </location>
</feature>
<dbReference type="Pfam" id="PF00892">
    <property type="entry name" value="EamA"/>
    <property type="match status" value="2"/>
</dbReference>
<evidence type="ECO:0000256" key="5">
    <source>
        <dbReference type="SAM" id="Phobius"/>
    </source>
</evidence>